<dbReference type="PANTHER" id="PTHR43976">
    <property type="entry name" value="SHORT CHAIN DEHYDROGENASE"/>
    <property type="match status" value="1"/>
</dbReference>
<name>A0ABP1DIS2_9APHY</name>
<keyword evidence="2" id="KW-0521">NADP</keyword>
<dbReference type="InterPro" id="IPR036291">
    <property type="entry name" value="NAD(P)-bd_dom_sf"/>
</dbReference>
<dbReference type="PRINTS" id="PR00081">
    <property type="entry name" value="GDHRDH"/>
</dbReference>
<evidence type="ECO:0000256" key="2">
    <source>
        <dbReference type="ARBA" id="ARBA00022857"/>
    </source>
</evidence>
<dbReference type="InterPro" id="IPR051911">
    <property type="entry name" value="SDR_oxidoreductase"/>
</dbReference>
<dbReference type="PROSITE" id="PS00061">
    <property type="entry name" value="ADH_SHORT"/>
    <property type="match status" value="1"/>
</dbReference>
<dbReference type="InterPro" id="IPR020904">
    <property type="entry name" value="Sc_DH/Rdtase_CS"/>
</dbReference>
<evidence type="ECO:0000313" key="5">
    <source>
        <dbReference type="EMBL" id="CAL1707735.1"/>
    </source>
</evidence>
<proteinExistence type="inferred from homology"/>
<organism evidence="5 6">
    <name type="scientific">Somion occarium</name>
    <dbReference type="NCBI Taxonomy" id="3059160"/>
    <lineage>
        <taxon>Eukaryota</taxon>
        <taxon>Fungi</taxon>
        <taxon>Dikarya</taxon>
        <taxon>Basidiomycota</taxon>
        <taxon>Agaricomycotina</taxon>
        <taxon>Agaricomycetes</taxon>
        <taxon>Polyporales</taxon>
        <taxon>Cerrenaceae</taxon>
        <taxon>Somion</taxon>
    </lineage>
</organism>
<reference evidence="6" key="1">
    <citation type="submission" date="2024-04" db="EMBL/GenBank/DDBJ databases">
        <authorList>
            <person name="Shaw F."/>
            <person name="Minotto A."/>
        </authorList>
    </citation>
    <scope>NUCLEOTIDE SEQUENCE [LARGE SCALE GENOMIC DNA]</scope>
</reference>
<dbReference type="Gene3D" id="3.40.50.720">
    <property type="entry name" value="NAD(P)-binding Rossmann-like Domain"/>
    <property type="match status" value="1"/>
</dbReference>
<dbReference type="InterPro" id="IPR002347">
    <property type="entry name" value="SDR_fam"/>
</dbReference>
<keyword evidence="3" id="KW-0560">Oxidoreductase</keyword>
<dbReference type="SUPFAM" id="SSF51735">
    <property type="entry name" value="NAD(P)-binding Rossmann-fold domains"/>
    <property type="match status" value="1"/>
</dbReference>
<evidence type="ECO:0000256" key="4">
    <source>
        <dbReference type="RuleBase" id="RU000363"/>
    </source>
</evidence>
<evidence type="ECO:0000313" key="6">
    <source>
        <dbReference type="Proteomes" id="UP001497453"/>
    </source>
</evidence>
<evidence type="ECO:0000256" key="1">
    <source>
        <dbReference type="ARBA" id="ARBA00006484"/>
    </source>
</evidence>
<accession>A0ABP1DIS2</accession>
<protein>
    <recommendedName>
        <fullName evidence="7">NAD-P-binding protein</fullName>
    </recommendedName>
</protein>
<evidence type="ECO:0000256" key="3">
    <source>
        <dbReference type="ARBA" id="ARBA00023002"/>
    </source>
</evidence>
<comment type="similarity">
    <text evidence="1 4">Belongs to the short-chain dehydrogenases/reductases (SDR) family.</text>
</comment>
<dbReference type="PRINTS" id="PR00080">
    <property type="entry name" value="SDRFAMILY"/>
</dbReference>
<keyword evidence="6" id="KW-1185">Reference proteome</keyword>
<evidence type="ECO:0008006" key="7">
    <source>
        <dbReference type="Google" id="ProtNLM"/>
    </source>
</evidence>
<dbReference type="PANTHER" id="PTHR43976:SF16">
    <property type="entry name" value="SHORT-CHAIN DEHYDROGENASE_REDUCTASE FAMILY PROTEIN"/>
    <property type="match status" value="1"/>
</dbReference>
<dbReference type="Pfam" id="PF00106">
    <property type="entry name" value="adh_short"/>
    <property type="match status" value="1"/>
</dbReference>
<dbReference type="Proteomes" id="UP001497453">
    <property type="component" value="Chromosome 4"/>
</dbReference>
<gene>
    <name evidence="5" type="ORF">GFSPODELE1_LOCUS6512</name>
</gene>
<dbReference type="EMBL" id="OZ037947">
    <property type="protein sequence ID" value="CAL1707735.1"/>
    <property type="molecule type" value="Genomic_DNA"/>
</dbReference>
<sequence>MAAARVWFITGAGSGFGKLVAELALQHGDHVVATSRTSESLVELQSKFPSDQLLTIRLDVSRTQEIQDGFAAAREKFGRIDVVFNNAGYAIAGELECIPIPAAREVFDVDFWGSAQVSLEAVKFFREVNAPGVGGRLLVTGSLTGVITMPAVGYYSAAKHALQGFHETLASELDPGWNVKITILVPGVFRTAAVGKTVVFPHHPAYTKPNLPSSVVRTLITNPDIGSDALKAAQKIVKLSDLAEPPAILFLGQDALSALQAHLSKLSEAVEASRPWSDDLT</sequence>